<organism evidence="14 15">
    <name type="scientific">Bacillus salacetis</name>
    <dbReference type="NCBI Taxonomy" id="2315464"/>
    <lineage>
        <taxon>Bacteria</taxon>
        <taxon>Bacillati</taxon>
        <taxon>Bacillota</taxon>
        <taxon>Bacilli</taxon>
        <taxon>Bacillales</taxon>
        <taxon>Bacillaceae</taxon>
        <taxon>Bacillus</taxon>
    </lineage>
</organism>
<name>A0A3A1R6M3_9BACI</name>
<evidence type="ECO:0000256" key="7">
    <source>
        <dbReference type="ARBA" id="ARBA00022705"/>
    </source>
</evidence>
<keyword evidence="8 10" id="KW-0239">DNA-directed DNA polymerase</keyword>
<dbReference type="GO" id="GO:0008408">
    <property type="term" value="F:3'-5' exonuclease activity"/>
    <property type="evidence" value="ECO:0007669"/>
    <property type="project" value="InterPro"/>
</dbReference>
<evidence type="ECO:0000313" key="14">
    <source>
        <dbReference type="EMBL" id="RIW38488.1"/>
    </source>
</evidence>
<sequence length="374" mass="41778">MEFTIDSEMLKNLLNIMGRVIPGNPAVPILSGILLEADRNHLILTGGDLNISIVKKIDLHATESGEITEAGRLVVPMKYFHELIKKMPNKTMITIKKLNQKIKVINGEIEMTLSGMNQEEYPAIPEMPDNGGGKVKGSLLIDMIKETQFAASKSDSRPVLTGLNWVFSENQLTMTATNSQRMAMRKTSLTTLVSGSYIFPIKAMTELIQVIDKHQFIQINPSDNLVVFQSEDLMFFTKLISGNYPDIEKIIPEEMVTEVVVNRSKLLQGIERANLLASQWKHNNVLFSFTEEGKIQLSSSTSEVGQITEKLVPLELKGDTQLQISFDGRFFAEALKSMKDELVSLRFGGSLRPILILPYNKKSTIHLISPVRAS</sequence>
<evidence type="ECO:0000313" key="15">
    <source>
        <dbReference type="Proteomes" id="UP000265801"/>
    </source>
</evidence>
<evidence type="ECO:0000259" key="13">
    <source>
        <dbReference type="Pfam" id="PF02768"/>
    </source>
</evidence>
<evidence type="ECO:0000256" key="4">
    <source>
        <dbReference type="ARBA" id="ARBA00022490"/>
    </source>
</evidence>
<dbReference type="Proteomes" id="UP000265801">
    <property type="component" value="Unassembled WGS sequence"/>
</dbReference>
<dbReference type="RefSeq" id="WP_119545386.1">
    <property type="nucleotide sequence ID" value="NZ_QXIR01000002.1"/>
</dbReference>
<dbReference type="PANTHER" id="PTHR30478">
    <property type="entry name" value="DNA POLYMERASE III SUBUNIT BETA"/>
    <property type="match status" value="1"/>
</dbReference>
<dbReference type="InterPro" id="IPR022637">
    <property type="entry name" value="DNA_polIII_beta_cen"/>
</dbReference>
<comment type="similarity">
    <text evidence="2 10">Belongs to the beta sliding clamp family.</text>
</comment>
<evidence type="ECO:0000259" key="12">
    <source>
        <dbReference type="Pfam" id="PF02767"/>
    </source>
</evidence>
<dbReference type="InterPro" id="IPR022634">
    <property type="entry name" value="DNA_polIII_beta_N"/>
</dbReference>
<evidence type="ECO:0000256" key="10">
    <source>
        <dbReference type="PIRNR" id="PIRNR000804"/>
    </source>
</evidence>
<dbReference type="GO" id="GO:0009360">
    <property type="term" value="C:DNA polymerase III complex"/>
    <property type="evidence" value="ECO:0007669"/>
    <property type="project" value="InterPro"/>
</dbReference>
<evidence type="ECO:0000256" key="9">
    <source>
        <dbReference type="ARBA" id="ARBA00023125"/>
    </source>
</evidence>
<gene>
    <name evidence="14" type="primary">dnaN</name>
    <name evidence="14" type="ORF">D3H55_02840</name>
</gene>
<comment type="caution">
    <text evidence="14">The sequence shown here is derived from an EMBL/GenBank/DDBJ whole genome shotgun (WGS) entry which is preliminary data.</text>
</comment>
<dbReference type="Gene3D" id="3.10.150.10">
    <property type="entry name" value="DNA Polymerase III, subunit A, domain 2"/>
    <property type="match status" value="1"/>
</dbReference>
<dbReference type="Pfam" id="PF02767">
    <property type="entry name" value="DNA_pol3_beta_2"/>
    <property type="match status" value="1"/>
</dbReference>
<dbReference type="InterPro" id="IPR022635">
    <property type="entry name" value="DNA_polIII_beta_C"/>
</dbReference>
<dbReference type="SMART" id="SM00480">
    <property type="entry name" value="POL3Bc"/>
    <property type="match status" value="1"/>
</dbReference>
<dbReference type="OrthoDB" id="8421503at2"/>
<dbReference type="Pfam" id="PF02768">
    <property type="entry name" value="DNA_pol3_beta_3"/>
    <property type="match status" value="1"/>
</dbReference>
<keyword evidence="9" id="KW-0238">DNA-binding</keyword>
<dbReference type="SUPFAM" id="SSF55979">
    <property type="entry name" value="DNA clamp"/>
    <property type="match status" value="3"/>
</dbReference>
<comment type="function">
    <text evidence="10">Confers DNA tethering and processivity to DNA polymerases and other proteins. Acts as a clamp, forming a ring around DNA (a reaction catalyzed by the clamp-loading complex) which diffuses in an ATP-independent manner freely and bidirectionally along dsDNA. Initially characterized for its ability to contact the catalytic subunit of DNA polymerase III (Pol III), a complex, multichain enzyme responsible for most of the replicative synthesis in bacteria; Pol III exhibits 3'-5' exonuclease proofreading activity. The beta chain is required for initiation of replication as well as for processivity of DNA replication.</text>
</comment>
<dbReference type="CDD" id="cd00140">
    <property type="entry name" value="beta_clamp"/>
    <property type="match status" value="1"/>
</dbReference>
<accession>A0A3A1R6M3</accession>
<evidence type="ECO:0000256" key="5">
    <source>
        <dbReference type="ARBA" id="ARBA00022679"/>
    </source>
</evidence>
<reference evidence="14 15" key="1">
    <citation type="submission" date="2018-09" db="EMBL/GenBank/DDBJ databases">
        <title>Bacillus saliacetes sp. nov., isolated from Thai shrimp paste (Ka-pi).</title>
        <authorList>
            <person name="Daroonpunt R."/>
            <person name="Tanasupawat S."/>
            <person name="Yiamsombut S."/>
        </authorList>
    </citation>
    <scope>NUCLEOTIDE SEQUENCE [LARGE SCALE GENOMIC DNA]</scope>
    <source>
        <strain evidence="14 15">SKP7-4</strain>
    </source>
</reference>
<feature type="domain" description="DNA polymerase III beta sliding clamp C-terminal" evidence="13">
    <location>
        <begin position="249"/>
        <end position="372"/>
    </location>
</feature>
<dbReference type="GO" id="GO:0006271">
    <property type="term" value="P:DNA strand elongation involved in DNA replication"/>
    <property type="evidence" value="ECO:0007669"/>
    <property type="project" value="TreeGrafter"/>
</dbReference>
<evidence type="ECO:0000256" key="8">
    <source>
        <dbReference type="ARBA" id="ARBA00022932"/>
    </source>
</evidence>
<keyword evidence="7 10" id="KW-0235">DNA replication</keyword>
<dbReference type="Gene3D" id="3.70.10.10">
    <property type="match status" value="1"/>
</dbReference>
<evidence type="ECO:0000256" key="6">
    <source>
        <dbReference type="ARBA" id="ARBA00022695"/>
    </source>
</evidence>
<protein>
    <recommendedName>
        <fullName evidence="3 10">Beta sliding clamp</fullName>
    </recommendedName>
</protein>
<comment type="subunit">
    <text evidence="10">Forms a ring-shaped head-to-tail homodimer around DNA.</text>
</comment>
<dbReference type="GO" id="GO:0003677">
    <property type="term" value="F:DNA binding"/>
    <property type="evidence" value="ECO:0007669"/>
    <property type="project" value="UniProtKB-UniRule"/>
</dbReference>
<keyword evidence="6 10" id="KW-0548">Nucleotidyltransferase</keyword>
<dbReference type="GO" id="GO:0003887">
    <property type="term" value="F:DNA-directed DNA polymerase activity"/>
    <property type="evidence" value="ECO:0007669"/>
    <property type="project" value="UniProtKB-UniRule"/>
</dbReference>
<dbReference type="InterPro" id="IPR046938">
    <property type="entry name" value="DNA_clamp_sf"/>
</dbReference>
<keyword evidence="4 10" id="KW-0963">Cytoplasm</keyword>
<keyword evidence="5 10" id="KW-0808">Transferase</keyword>
<comment type="subcellular location">
    <subcellularLocation>
        <location evidence="1 10">Cytoplasm</location>
    </subcellularLocation>
</comment>
<evidence type="ECO:0000256" key="1">
    <source>
        <dbReference type="ARBA" id="ARBA00004496"/>
    </source>
</evidence>
<feature type="domain" description="DNA polymerase III beta sliding clamp N-terminal" evidence="11">
    <location>
        <begin position="1"/>
        <end position="125"/>
    </location>
</feature>
<feature type="domain" description="DNA polymerase III beta sliding clamp central" evidence="12">
    <location>
        <begin position="135"/>
        <end position="246"/>
    </location>
</feature>
<evidence type="ECO:0000259" key="11">
    <source>
        <dbReference type="Pfam" id="PF00712"/>
    </source>
</evidence>
<proteinExistence type="inferred from homology"/>
<evidence type="ECO:0000256" key="2">
    <source>
        <dbReference type="ARBA" id="ARBA00010752"/>
    </source>
</evidence>
<dbReference type="Pfam" id="PF00712">
    <property type="entry name" value="DNA_pol3_beta"/>
    <property type="match status" value="1"/>
</dbReference>
<dbReference type="InterPro" id="IPR001001">
    <property type="entry name" value="DNA_polIII_beta"/>
</dbReference>
<dbReference type="NCBIfam" id="TIGR00663">
    <property type="entry name" value="dnan"/>
    <property type="match status" value="1"/>
</dbReference>
<evidence type="ECO:0000256" key="3">
    <source>
        <dbReference type="ARBA" id="ARBA00021035"/>
    </source>
</evidence>
<dbReference type="EMBL" id="QXIR01000002">
    <property type="protein sequence ID" value="RIW38488.1"/>
    <property type="molecule type" value="Genomic_DNA"/>
</dbReference>
<dbReference type="PANTHER" id="PTHR30478:SF0">
    <property type="entry name" value="BETA SLIDING CLAMP"/>
    <property type="match status" value="1"/>
</dbReference>
<keyword evidence="15" id="KW-1185">Reference proteome</keyword>
<dbReference type="AlphaFoldDB" id="A0A3A1R6M3"/>
<dbReference type="PIRSF" id="PIRSF000804">
    <property type="entry name" value="DNA_pol_III_b"/>
    <property type="match status" value="1"/>
</dbReference>
<dbReference type="GO" id="GO:0005737">
    <property type="term" value="C:cytoplasm"/>
    <property type="evidence" value="ECO:0007669"/>
    <property type="project" value="UniProtKB-SubCell"/>
</dbReference>